<dbReference type="Pfam" id="PF00534">
    <property type="entry name" value="Glycos_transf_1"/>
    <property type="match status" value="1"/>
</dbReference>
<dbReference type="Gene3D" id="3.40.50.2000">
    <property type="entry name" value="Glycogen Phosphorylase B"/>
    <property type="match status" value="2"/>
</dbReference>
<dbReference type="NCBIfam" id="TIGR01444">
    <property type="entry name" value="fkbM_fam"/>
    <property type="match status" value="1"/>
</dbReference>
<feature type="domain" description="Glycosyl transferase family 1" evidence="1">
    <location>
        <begin position="201"/>
        <end position="362"/>
    </location>
</feature>
<dbReference type="SUPFAM" id="SSF53335">
    <property type="entry name" value="S-adenosyl-L-methionine-dependent methyltransferases"/>
    <property type="match status" value="1"/>
</dbReference>
<proteinExistence type="predicted"/>
<dbReference type="PANTHER" id="PTHR34203">
    <property type="entry name" value="METHYLTRANSFERASE, FKBM FAMILY PROTEIN"/>
    <property type="match status" value="1"/>
</dbReference>
<dbReference type="InterPro" id="IPR052514">
    <property type="entry name" value="SAM-dependent_MTase"/>
</dbReference>
<sequence>MSVSCAEDWLRDAVVLQVAHVTETYGPVQALTDYLRRRCRRLGTVEHPFLNSRIPSSALTVYDRGREGVVCAEASKGRSEVRQYVRDLVLTLRFALKFGSRVDLYVGMNSLDTLPGLLLRAVGRVQAVLFYTVDYAERRFENAWLNRVYKFLDRFCVRHADAVFSNTRRVMAVRRALGLPDARNVRLPNGVHLRNIPPLRDGGPTRLIYVGRLTETHGLQTVLGAVLEEAAEFPELRVLVAGSGPYEENLRRQVAERSLTDRFSLLGAVPNREVLLLLSEGGIGLAPYTLDEDYVRYCDPVKVKEYLACGCPVLVSDVPEVAEEVARCDAGLVYRDARELRAQLRRLLSDRALYDRLRRNAIGMGRRYDWDRIFDGAFQECFHAIFTDWSRGRRPERGGCQLPLGRVKGGRRFDFLKDVRQIGNGVKSGRGDDKMTSFLIQWLFRIGTNSLFPRRCQDFLMRTSLVRLIYGKVSKIVFSKIGLREGNGVVVIPQTGILHNLNLKFYIEQDMITAIGLRNGNAFGKDIDIFGKLLKAGYNVIDIGANIGVYSVVASKIVGESGKVYSFEPVKLNYKMLLKNMDINDVKNIVPVEKAAGEKSGKLRLYLKEFSCTTPSITKVGDKFEDIDVVSLDEHFAHQDVNIDLVKVDVEGAELSVINGMKDLISKNKNMMIYVEFTPRLLEKCGKEPSVFLKQLSEVFGYMYLVNEKEDRIERINYNDRQSLDRLYDILEDTVFCNLILSSGQAVNL</sequence>
<evidence type="ECO:0000313" key="4">
    <source>
        <dbReference type="EMBL" id="OGG46463.1"/>
    </source>
</evidence>
<comment type="caution">
    <text evidence="4">The sequence shown here is derived from an EMBL/GenBank/DDBJ whole genome shotgun (WGS) entry which is preliminary data.</text>
</comment>
<evidence type="ECO:0000259" key="2">
    <source>
        <dbReference type="Pfam" id="PF05050"/>
    </source>
</evidence>
<dbReference type="SUPFAM" id="SSF53756">
    <property type="entry name" value="UDP-Glycosyltransferase/glycogen phosphorylase"/>
    <property type="match status" value="1"/>
</dbReference>
<dbReference type="GO" id="GO:0016757">
    <property type="term" value="F:glycosyltransferase activity"/>
    <property type="evidence" value="ECO:0007669"/>
    <property type="project" value="InterPro"/>
</dbReference>
<name>A0A1F6CBG3_HANXR</name>
<dbReference type="CDD" id="cd03801">
    <property type="entry name" value="GT4_PimA-like"/>
    <property type="match status" value="1"/>
</dbReference>
<dbReference type="Pfam" id="PF13579">
    <property type="entry name" value="Glyco_trans_4_4"/>
    <property type="match status" value="1"/>
</dbReference>
<organism evidence="4 5">
    <name type="scientific">Handelsmanbacteria sp. (strain RIFCSPLOWO2_12_FULL_64_10)</name>
    <dbReference type="NCBI Taxonomy" id="1817868"/>
    <lineage>
        <taxon>Bacteria</taxon>
        <taxon>Candidatus Handelsmaniibacteriota</taxon>
    </lineage>
</organism>
<protein>
    <recommendedName>
        <fullName evidence="6">Methyltransferase FkbM domain-containing protein</fullName>
    </recommendedName>
</protein>
<accession>A0A1F6CBG3</accession>
<dbReference type="PANTHER" id="PTHR34203:SF15">
    <property type="entry name" value="SLL1173 PROTEIN"/>
    <property type="match status" value="1"/>
</dbReference>
<evidence type="ECO:0000259" key="3">
    <source>
        <dbReference type="Pfam" id="PF13579"/>
    </source>
</evidence>
<dbReference type="EMBL" id="MFKF01000312">
    <property type="protein sequence ID" value="OGG46463.1"/>
    <property type="molecule type" value="Genomic_DNA"/>
</dbReference>
<dbReference type="InterPro" id="IPR001296">
    <property type="entry name" value="Glyco_trans_1"/>
</dbReference>
<reference evidence="4 5" key="1">
    <citation type="journal article" date="2016" name="Nat. Commun.">
        <title>Thousands of microbial genomes shed light on interconnected biogeochemical processes in an aquifer system.</title>
        <authorList>
            <person name="Anantharaman K."/>
            <person name="Brown C.T."/>
            <person name="Hug L.A."/>
            <person name="Sharon I."/>
            <person name="Castelle C.J."/>
            <person name="Probst A.J."/>
            <person name="Thomas B.C."/>
            <person name="Singh A."/>
            <person name="Wilkins M.J."/>
            <person name="Karaoz U."/>
            <person name="Brodie E.L."/>
            <person name="Williams K.H."/>
            <person name="Hubbard S.S."/>
            <person name="Banfield J.F."/>
        </authorList>
    </citation>
    <scope>NUCLEOTIDE SEQUENCE [LARGE SCALE GENOMIC DNA]</scope>
    <source>
        <strain evidence="5">RIFCSPLOWO2_12_FULL_64_10</strain>
    </source>
</reference>
<evidence type="ECO:0008006" key="6">
    <source>
        <dbReference type="Google" id="ProtNLM"/>
    </source>
</evidence>
<dbReference type="AlphaFoldDB" id="A0A1F6CBG3"/>
<dbReference type="Proteomes" id="UP000178606">
    <property type="component" value="Unassembled WGS sequence"/>
</dbReference>
<evidence type="ECO:0000259" key="1">
    <source>
        <dbReference type="Pfam" id="PF00534"/>
    </source>
</evidence>
<feature type="domain" description="Methyltransferase FkbM" evidence="2">
    <location>
        <begin position="542"/>
        <end position="681"/>
    </location>
</feature>
<gene>
    <name evidence="4" type="ORF">A3F84_11675</name>
</gene>
<dbReference type="Pfam" id="PF05050">
    <property type="entry name" value="Methyltransf_21"/>
    <property type="match status" value="1"/>
</dbReference>
<dbReference type="Gene3D" id="3.40.50.150">
    <property type="entry name" value="Vaccinia Virus protein VP39"/>
    <property type="match status" value="1"/>
</dbReference>
<dbReference type="InterPro" id="IPR006342">
    <property type="entry name" value="FkbM_mtfrase"/>
</dbReference>
<evidence type="ECO:0000313" key="5">
    <source>
        <dbReference type="Proteomes" id="UP000178606"/>
    </source>
</evidence>
<dbReference type="InterPro" id="IPR029063">
    <property type="entry name" value="SAM-dependent_MTases_sf"/>
</dbReference>
<feature type="domain" description="Glycosyltransferase subfamily 4-like N-terminal" evidence="3">
    <location>
        <begin position="92"/>
        <end position="190"/>
    </location>
</feature>
<dbReference type="InterPro" id="IPR028098">
    <property type="entry name" value="Glyco_trans_4-like_N"/>
</dbReference>